<dbReference type="Pfam" id="PF02452">
    <property type="entry name" value="PemK_toxin"/>
    <property type="match status" value="1"/>
</dbReference>
<comment type="caution">
    <text evidence="1">The sequence shown here is derived from an EMBL/GenBank/DDBJ whole genome shotgun (WGS) entry which is preliminary data.</text>
</comment>
<dbReference type="Gene3D" id="2.30.30.110">
    <property type="match status" value="1"/>
</dbReference>
<dbReference type="SUPFAM" id="SSF50118">
    <property type="entry name" value="Cell growth inhibitor/plasmid maintenance toxic component"/>
    <property type="match status" value="1"/>
</dbReference>
<accession>A0A0J7XFB3</accession>
<evidence type="ECO:0000313" key="2">
    <source>
        <dbReference type="Proteomes" id="UP000052232"/>
    </source>
</evidence>
<evidence type="ECO:0000313" key="1">
    <source>
        <dbReference type="EMBL" id="KMS50404.1"/>
    </source>
</evidence>
<gene>
    <name evidence="1" type="ORF">V473_12215</name>
</gene>
<keyword evidence="2" id="KW-1185">Reference proteome</keyword>
<dbReference type="STRING" id="1420583.V473_12215"/>
<dbReference type="EMBL" id="JACT01000018">
    <property type="protein sequence ID" value="KMS50404.1"/>
    <property type="molecule type" value="Genomic_DNA"/>
</dbReference>
<dbReference type="AlphaFoldDB" id="A0A0J7XFB3"/>
<proteinExistence type="predicted"/>
<dbReference type="GO" id="GO:0003677">
    <property type="term" value="F:DNA binding"/>
    <property type="evidence" value="ECO:0007669"/>
    <property type="project" value="InterPro"/>
</dbReference>
<dbReference type="InterPro" id="IPR011067">
    <property type="entry name" value="Plasmid_toxin/cell-grow_inhib"/>
</dbReference>
<dbReference type="PATRIC" id="fig|1420583.3.peg.4744"/>
<dbReference type="GeneID" id="29275815"/>
<protein>
    <submittedName>
        <fullName evidence="1">Growth inhibitor PemK</fullName>
    </submittedName>
</protein>
<name>A0A0J7XFB3_9SPHN</name>
<dbReference type="PANTHER" id="PTHR33988:SF2">
    <property type="entry name" value="ENDORIBONUCLEASE MAZF"/>
    <property type="match status" value="1"/>
</dbReference>
<dbReference type="GO" id="GO:0006402">
    <property type="term" value="P:mRNA catabolic process"/>
    <property type="evidence" value="ECO:0007669"/>
    <property type="project" value="TreeGrafter"/>
</dbReference>
<dbReference type="Proteomes" id="UP000052232">
    <property type="component" value="Unassembled WGS sequence"/>
</dbReference>
<sequence length="106" mass="11555">MKRGDIVAVSLQGDYGKPRPALIVQSNLLAELESLVICPITSAVRDAAFRITVEPDNANGLRVLSQVMVDKLSTLPRSKISKPFGRLDDERMKAVDRALLLVVGLI</sequence>
<dbReference type="GO" id="GO:0004521">
    <property type="term" value="F:RNA endonuclease activity"/>
    <property type="evidence" value="ECO:0007669"/>
    <property type="project" value="TreeGrafter"/>
</dbReference>
<dbReference type="PANTHER" id="PTHR33988">
    <property type="entry name" value="ENDORIBONUCLEASE MAZF-RELATED"/>
    <property type="match status" value="1"/>
</dbReference>
<reference evidence="1 2" key="1">
    <citation type="journal article" date="2015" name="G3 (Bethesda)">
        <title>Insights into Ongoing Evolution of the Hexachlorocyclohexane Catabolic Pathway from Comparative Genomics of Ten Sphingomonadaceae Strains.</title>
        <authorList>
            <person name="Pearce S.L."/>
            <person name="Oakeshott J.G."/>
            <person name="Pandey G."/>
        </authorList>
    </citation>
    <scope>NUCLEOTIDE SEQUENCE [LARGE SCALE GENOMIC DNA]</scope>
    <source>
        <strain evidence="1 2">LL01</strain>
    </source>
</reference>
<organism evidence="1 2">
    <name type="scientific">Sphingobium cupriresistens LL01</name>
    <dbReference type="NCBI Taxonomy" id="1420583"/>
    <lineage>
        <taxon>Bacteria</taxon>
        <taxon>Pseudomonadati</taxon>
        <taxon>Pseudomonadota</taxon>
        <taxon>Alphaproteobacteria</taxon>
        <taxon>Sphingomonadales</taxon>
        <taxon>Sphingomonadaceae</taxon>
        <taxon>Sphingobium</taxon>
    </lineage>
</organism>
<dbReference type="RefSeq" id="WP_013044872.1">
    <property type="nucleotide sequence ID" value="NZ_KQ130448.1"/>
</dbReference>
<dbReference type="InterPro" id="IPR003477">
    <property type="entry name" value="PemK-like"/>
</dbReference>
<dbReference type="GO" id="GO:0016075">
    <property type="term" value="P:rRNA catabolic process"/>
    <property type="evidence" value="ECO:0007669"/>
    <property type="project" value="TreeGrafter"/>
</dbReference>